<reference evidence="2" key="1">
    <citation type="submission" date="2021-01" db="EMBL/GenBank/DDBJ databases">
        <authorList>
            <person name="Kaushik A."/>
        </authorList>
    </citation>
    <scope>NUCLEOTIDE SEQUENCE</scope>
    <source>
        <strain evidence="2">AG1-1C</strain>
    </source>
</reference>
<feature type="compositionally biased region" description="Low complexity" evidence="1">
    <location>
        <begin position="70"/>
        <end position="83"/>
    </location>
</feature>
<protein>
    <submittedName>
        <fullName evidence="2">Uncharacterized protein</fullName>
    </submittedName>
</protein>
<proteinExistence type="predicted"/>
<sequence length="445" mass="49191">MEGETRHIPAANPARGPAANGVRTEKDQPALPSDKNPATAPRPPTPTTSASRTQRSGPPKASSRSATIDQSMSLATAAQQSAQPAPPPAPASLVPSIPSATVKRTPVHERDAFIQQNTLIEGLQATIKEQEKAIQQKDVEIKHSRELFEHFKSKSAYLESDSYRNEVVSIRRHLQVDELCEPWEINKKFSEIVRKVEDISRDMGEALGSLPAVAKFTTLDLLKLLSRAPENHPLAAAEPTGELDAEDFIDFGCRALINEALFNGVLGPSVFHPGLNSNENQFYCHLYRQVRKEEPQVVAGRWRISTLKVVSANHAYESKNEAFRLCQETLLPFCSRVVESKACSELIQSMVPRFQELFERASEWDHLTKTSVIMLDFHPQFQPPGAPHDTHNTTLEGRRPKPPASKAVLLTSKLGLWSSHADGGGKEPKYSIQTKATMLAAEYFA</sequence>
<evidence type="ECO:0000313" key="3">
    <source>
        <dbReference type="Proteomes" id="UP000663846"/>
    </source>
</evidence>
<feature type="region of interest" description="Disordered" evidence="1">
    <location>
        <begin position="1"/>
        <end position="96"/>
    </location>
</feature>
<dbReference type="Proteomes" id="UP000663846">
    <property type="component" value="Unassembled WGS sequence"/>
</dbReference>
<evidence type="ECO:0000313" key="2">
    <source>
        <dbReference type="EMBL" id="CAE6455134.1"/>
    </source>
</evidence>
<feature type="compositionally biased region" description="Low complexity" evidence="1">
    <location>
        <begin position="47"/>
        <end position="56"/>
    </location>
</feature>
<evidence type="ECO:0000256" key="1">
    <source>
        <dbReference type="SAM" id="MobiDB-lite"/>
    </source>
</evidence>
<organism evidence="2 3">
    <name type="scientific">Rhizoctonia solani</name>
    <dbReference type="NCBI Taxonomy" id="456999"/>
    <lineage>
        <taxon>Eukaryota</taxon>
        <taxon>Fungi</taxon>
        <taxon>Dikarya</taxon>
        <taxon>Basidiomycota</taxon>
        <taxon>Agaricomycotina</taxon>
        <taxon>Agaricomycetes</taxon>
        <taxon>Cantharellales</taxon>
        <taxon>Ceratobasidiaceae</taxon>
        <taxon>Rhizoctonia</taxon>
    </lineage>
</organism>
<feature type="compositionally biased region" description="Low complexity" evidence="1">
    <location>
        <begin position="9"/>
        <end position="21"/>
    </location>
</feature>
<dbReference type="AlphaFoldDB" id="A0A8H3GI28"/>
<feature type="compositionally biased region" description="Basic and acidic residues" evidence="1">
    <location>
        <begin position="388"/>
        <end position="399"/>
    </location>
</feature>
<name>A0A8H3GI28_9AGAM</name>
<dbReference type="EMBL" id="CAJMWS010000613">
    <property type="protein sequence ID" value="CAE6455134.1"/>
    <property type="molecule type" value="Genomic_DNA"/>
</dbReference>
<gene>
    <name evidence="2" type="ORF">RDB_LOCUS151103</name>
</gene>
<comment type="caution">
    <text evidence="2">The sequence shown here is derived from an EMBL/GenBank/DDBJ whole genome shotgun (WGS) entry which is preliminary data.</text>
</comment>
<feature type="region of interest" description="Disordered" evidence="1">
    <location>
        <begin position="382"/>
        <end position="403"/>
    </location>
</feature>
<accession>A0A8H3GI28</accession>